<evidence type="ECO:0000259" key="10">
    <source>
        <dbReference type="Pfam" id="PF00593"/>
    </source>
</evidence>
<name>A0ABX2PRH4_9RHOB</name>
<evidence type="ECO:0000256" key="7">
    <source>
        <dbReference type="ARBA" id="ARBA00023237"/>
    </source>
</evidence>
<dbReference type="InterPro" id="IPR010917">
    <property type="entry name" value="TonB_rcpt_CS"/>
</dbReference>
<keyword evidence="4 8" id="KW-0812">Transmembrane</keyword>
<dbReference type="Proteomes" id="UP000630805">
    <property type="component" value="Unassembled WGS sequence"/>
</dbReference>
<keyword evidence="11" id="KW-0675">Receptor</keyword>
<evidence type="ECO:0000256" key="5">
    <source>
        <dbReference type="ARBA" id="ARBA00023077"/>
    </source>
</evidence>
<evidence type="ECO:0000256" key="1">
    <source>
        <dbReference type="ARBA" id="ARBA00004571"/>
    </source>
</evidence>
<keyword evidence="3 8" id="KW-1134">Transmembrane beta strand</keyword>
<dbReference type="PROSITE" id="PS52016">
    <property type="entry name" value="TONB_DEPENDENT_REC_3"/>
    <property type="match status" value="1"/>
</dbReference>
<evidence type="ECO:0000313" key="11">
    <source>
        <dbReference type="EMBL" id="NVO56742.1"/>
    </source>
</evidence>
<keyword evidence="5" id="KW-0798">TonB box</keyword>
<accession>A0ABX2PRH4</accession>
<dbReference type="InterPro" id="IPR000531">
    <property type="entry name" value="Beta-barrel_TonB"/>
</dbReference>
<dbReference type="PANTHER" id="PTHR32552">
    <property type="entry name" value="FERRICHROME IRON RECEPTOR-RELATED"/>
    <property type="match status" value="1"/>
</dbReference>
<keyword evidence="2 8" id="KW-0813">Transport</keyword>
<evidence type="ECO:0000256" key="8">
    <source>
        <dbReference type="PROSITE-ProRule" id="PRU01360"/>
    </source>
</evidence>
<dbReference type="SUPFAM" id="SSF56935">
    <property type="entry name" value="Porins"/>
    <property type="match status" value="1"/>
</dbReference>
<organism evidence="11 12">
    <name type="scientific">Ruegeria haliotis</name>
    <dbReference type="NCBI Taxonomy" id="2747601"/>
    <lineage>
        <taxon>Bacteria</taxon>
        <taxon>Pseudomonadati</taxon>
        <taxon>Pseudomonadota</taxon>
        <taxon>Alphaproteobacteria</taxon>
        <taxon>Rhodobacterales</taxon>
        <taxon>Roseobacteraceae</taxon>
        <taxon>Ruegeria</taxon>
    </lineage>
</organism>
<gene>
    <name evidence="11" type="ORF">HW561_13195</name>
</gene>
<dbReference type="InterPro" id="IPR039426">
    <property type="entry name" value="TonB-dep_rcpt-like"/>
</dbReference>
<sequence>MQMEVGRVAIPGAARCLRYRRTAGAQSFHRLFQQQPVMVFNHGCTYVDTGRLDNPTSPHNLVLWGRYTIPQGRFEGTDLGLGVRAASRFESSSGDGVTISAAGYVVADAMVRYPISDAVSAQLSIENIFDKTYYTRVNQATRGNFYGTPRRFTVALNANF</sequence>
<feature type="short sequence motif" description="TonB C-terminal box" evidence="9">
    <location>
        <begin position="143"/>
        <end position="160"/>
    </location>
</feature>
<evidence type="ECO:0000256" key="4">
    <source>
        <dbReference type="ARBA" id="ARBA00022692"/>
    </source>
</evidence>
<evidence type="ECO:0000256" key="2">
    <source>
        <dbReference type="ARBA" id="ARBA00022448"/>
    </source>
</evidence>
<evidence type="ECO:0000256" key="9">
    <source>
        <dbReference type="PROSITE-ProRule" id="PRU10144"/>
    </source>
</evidence>
<dbReference type="PROSITE" id="PS01156">
    <property type="entry name" value="TONB_DEPENDENT_REC_2"/>
    <property type="match status" value="1"/>
</dbReference>
<dbReference type="RefSeq" id="WP_176865474.1">
    <property type="nucleotide sequence ID" value="NZ_JABXWT010000006.1"/>
</dbReference>
<evidence type="ECO:0000256" key="6">
    <source>
        <dbReference type="ARBA" id="ARBA00023136"/>
    </source>
</evidence>
<comment type="similarity">
    <text evidence="8">Belongs to the TonB-dependent receptor family.</text>
</comment>
<feature type="domain" description="TonB-dependent receptor-like beta-barrel" evidence="10">
    <location>
        <begin position="51"/>
        <end position="128"/>
    </location>
</feature>
<keyword evidence="6 8" id="KW-0472">Membrane</keyword>
<dbReference type="PANTHER" id="PTHR32552:SF74">
    <property type="entry name" value="HYDROXAMATE SIDEROPHORE RECEPTOR FHUE"/>
    <property type="match status" value="1"/>
</dbReference>
<reference evidence="11 12" key="1">
    <citation type="submission" date="2020-06" db="EMBL/GenBank/DDBJ databases">
        <authorList>
            <person name="Cao W.R."/>
        </authorList>
    </citation>
    <scope>NUCLEOTIDE SEQUENCE [LARGE SCALE GENOMIC DNA]</scope>
    <source>
        <strain evidence="11 12">B1Z28</strain>
    </source>
</reference>
<dbReference type="Pfam" id="PF00593">
    <property type="entry name" value="TonB_dep_Rec_b-barrel"/>
    <property type="match status" value="1"/>
</dbReference>
<dbReference type="Gene3D" id="2.40.170.20">
    <property type="entry name" value="TonB-dependent receptor, beta-barrel domain"/>
    <property type="match status" value="1"/>
</dbReference>
<evidence type="ECO:0000313" key="12">
    <source>
        <dbReference type="Proteomes" id="UP000630805"/>
    </source>
</evidence>
<evidence type="ECO:0000256" key="3">
    <source>
        <dbReference type="ARBA" id="ARBA00022452"/>
    </source>
</evidence>
<proteinExistence type="inferred from homology"/>
<protein>
    <submittedName>
        <fullName evidence="11">TonB-dependent receptor</fullName>
    </submittedName>
</protein>
<comment type="caution">
    <text evidence="11">The sequence shown here is derived from an EMBL/GenBank/DDBJ whole genome shotgun (WGS) entry which is preliminary data.</text>
</comment>
<keyword evidence="12" id="KW-1185">Reference proteome</keyword>
<dbReference type="EMBL" id="JABXWT010000006">
    <property type="protein sequence ID" value="NVO56742.1"/>
    <property type="molecule type" value="Genomic_DNA"/>
</dbReference>
<keyword evidence="7 8" id="KW-0998">Cell outer membrane</keyword>
<dbReference type="InterPro" id="IPR036942">
    <property type="entry name" value="Beta-barrel_TonB_sf"/>
</dbReference>
<comment type="subcellular location">
    <subcellularLocation>
        <location evidence="1 8">Cell outer membrane</location>
        <topology evidence="1 8">Multi-pass membrane protein</topology>
    </subcellularLocation>
</comment>